<proteinExistence type="predicted"/>
<reference evidence="2 3" key="1">
    <citation type="submission" date="2021-06" db="EMBL/GenBank/DDBJ databases">
        <authorList>
            <person name="Palmer J.M."/>
        </authorList>
    </citation>
    <scope>NUCLEOTIDE SEQUENCE [LARGE SCALE GENOMIC DNA]</scope>
    <source>
        <strain evidence="2 3">GA_2019</strain>
        <tissue evidence="2">Muscle</tissue>
    </source>
</reference>
<feature type="compositionally biased region" description="Polar residues" evidence="1">
    <location>
        <begin position="17"/>
        <end position="28"/>
    </location>
</feature>
<evidence type="ECO:0000313" key="2">
    <source>
        <dbReference type="EMBL" id="MEQ2183381.1"/>
    </source>
</evidence>
<name>A0ABV0PIZ1_9TELE</name>
<organism evidence="2 3">
    <name type="scientific">Goodea atripinnis</name>
    <dbReference type="NCBI Taxonomy" id="208336"/>
    <lineage>
        <taxon>Eukaryota</taxon>
        <taxon>Metazoa</taxon>
        <taxon>Chordata</taxon>
        <taxon>Craniata</taxon>
        <taxon>Vertebrata</taxon>
        <taxon>Euteleostomi</taxon>
        <taxon>Actinopterygii</taxon>
        <taxon>Neopterygii</taxon>
        <taxon>Teleostei</taxon>
        <taxon>Neoteleostei</taxon>
        <taxon>Acanthomorphata</taxon>
        <taxon>Ovalentaria</taxon>
        <taxon>Atherinomorphae</taxon>
        <taxon>Cyprinodontiformes</taxon>
        <taxon>Goodeidae</taxon>
        <taxon>Goodea</taxon>
    </lineage>
</organism>
<comment type="caution">
    <text evidence="2">The sequence shown here is derived from an EMBL/GenBank/DDBJ whole genome shotgun (WGS) entry which is preliminary data.</text>
</comment>
<accession>A0ABV0PIZ1</accession>
<gene>
    <name evidence="2" type="ORF">GOODEAATRI_032016</name>
</gene>
<feature type="non-terminal residue" evidence="2">
    <location>
        <position position="1"/>
    </location>
</feature>
<evidence type="ECO:0000313" key="3">
    <source>
        <dbReference type="Proteomes" id="UP001476798"/>
    </source>
</evidence>
<keyword evidence="3" id="KW-1185">Reference proteome</keyword>
<sequence length="108" mass="11434">EPCSWTPGKGQEGGRNPATSPQLPQQQPAGGEVYGDPPAAAVFLGPGLYVPRPPVRRNQRVPPGTTGRALSVLLQGLVKVRARTSVESVRPSSRVIRAKACRDTSNKP</sequence>
<dbReference type="EMBL" id="JAHRIO010075706">
    <property type="protein sequence ID" value="MEQ2183381.1"/>
    <property type="molecule type" value="Genomic_DNA"/>
</dbReference>
<protein>
    <submittedName>
        <fullName evidence="2">Uncharacterized protein</fullName>
    </submittedName>
</protein>
<evidence type="ECO:0000256" key="1">
    <source>
        <dbReference type="SAM" id="MobiDB-lite"/>
    </source>
</evidence>
<dbReference type="Proteomes" id="UP001476798">
    <property type="component" value="Unassembled WGS sequence"/>
</dbReference>
<feature type="region of interest" description="Disordered" evidence="1">
    <location>
        <begin position="1"/>
        <end position="36"/>
    </location>
</feature>